<dbReference type="AlphaFoldDB" id="A0A9N9SBR0"/>
<dbReference type="PANTHER" id="PTHR24373:SF370">
    <property type="entry name" value="FISH-LIPS, ISOFORM E"/>
    <property type="match status" value="1"/>
</dbReference>
<evidence type="ECO:0000256" key="2">
    <source>
        <dbReference type="ARBA" id="ARBA00022729"/>
    </source>
</evidence>
<reference evidence="5" key="1">
    <citation type="submission" date="2022-01" db="EMBL/GenBank/DDBJ databases">
        <authorList>
            <person name="King R."/>
        </authorList>
    </citation>
    <scope>NUCLEOTIDE SEQUENCE</scope>
</reference>
<proteinExistence type="predicted"/>
<gene>
    <name evidence="5" type="ORF">CHIRRI_LOCUS14780</name>
</gene>
<dbReference type="InterPro" id="IPR032675">
    <property type="entry name" value="LRR_dom_sf"/>
</dbReference>
<dbReference type="EMBL" id="OU895880">
    <property type="protein sequence ID" value="CAG9811973.1"/>
    <property type="molecule type" value="Genomic_DNA"/>
</dbReference>
<evidence type="ECO:0000256" key="1">
    <source>
        <dbReference type="ARBA" id="ARBA00022614"/>
    </source>
</evidence>
<evidence type="ECO:0000313" key="6">
    <source>
        <dbReference type="Proteomes" id="UP001153620"/>
    </source>
</evidence>
<dbReference type="Proteomes" id="UP001153620">
    <property type="component" value="Chromosome 4"/>
</dbReference>
<evidence type="ECO:0000256" key="4">
    <source>
        <dbReference type="SAM" id="SignalP"/>
    </source>
</evidence>
<dbReference type="OrthoDB" id="7739973at2759"/>
<feature type="signal peptide" evidence="4">
    <location>
        <begin position="1"/>
        <end position="20"/>
    </location>
</feature>
<dbReference type="InterPro" id="IPR003591">
    <property type="entry name" value="Leu-rich_rpt_typical-subtyp"/>
</dbReference>
<accession>A0A9N9SBR0</accession>
<keyword evidence="3" id="KW-0677">Repeat</keyword>
<sequence length="277" mass="31628">MYRFLTSAICFLLITFLTNAARNTNTNSNSNNPPTESCDQLDSPQTCLIDNRHIDESSWQIEKNRKVTSLKLTNIQSENLPINVDESFPNLVSYSASETSFRILKKEHLRHLRSLESLSLNKGELIRVRRDAFDDMPNLQRLDLGYNFIKMVSPENFRELGKLEFLSIKNNEIEEISPRIFKGLLNLKEFNGDDNKLASITGETFSNNRRLRNISLKGNNLKFVDDSTFNGLKELQSLDLSGNDCIDKVYNFRGTAGALLTAIRMDMNNFCQIGVKD</sequence>
<evidence type="ECO:0000256" key="3">
    <source>
        <dbReference type="ARBA" id="ARBA00022737"/>
    </source>
</evidence>
<organism evidence="5 6">
    <name type="scientific">Chironomus riparius</name>
    <dbReference type="NCBI Taxonomy" id="315576"/>
    <lineage>
        <taxon>Eukaryota</taxon>
        <taxon>Metazoa</taxon>
        <taxon>Ecdysozoa</taxon>
        <taxon>Arthropoda</taxon>
        <taxon>Hexapoda</taxon>
        <taxon>Insecta</taxon>
        <taxon>Pterygota</taxon>
        <taxon>Neoptera</taxon>
        <taxon>Endopterygota</taxon>
        <taxon>Diptera</taxon>
        <taxon>Nematocera</taxon>
        <taxon>Chironomoidea</taxon>
        <taxon>Chironomidae</taxon>
        <taxon>Chironominae</taxon>
        <taxon>Chironomus</taxon>
    </lineage>
</organism>
<dbReference type="PANTHER" id="PTHR24373">
    <property type="entry name" value="SLIT RELATED LEUCINE-RICH REPEAT NEURONAL PROTEIN"/>
    <property type="match status" value="1"/>
</dbReference>
<keyword evidence="6" id="KW-1185">Reference proteome</keyword>
<protein>
    <submittedName>
        <fullName evidence="5">Uncharacterized protein</fullName>
    </submittedName>
</protein>
<keyword evidence="1" id="KW-0433">Leucine-rich repeat</keyword>
<reference evidence="5" key="2">
    <citation type="submission" date="2022-10" db="EMBL/GenBank/DDBJ databases">
        <authorList>
            <consortium name="ENA_rothamsted_submissions"/>
            <consortium name="culmorum"/>
            <person name="King R."/>
        </authorList>
    </citation>
    <scope>NUCLEOTIDE SEQUENCE</scope>
</reference>
<dbReference type="GO" id="GO:0031012">
    <property type="term" value="C:extracellular matrix"/>
    <property type="evidence" value="ECO:0007669"/>
    <property type="project" value="TreeGrafter"/>
</dbReference>
<dbReference type="InterPro" id="IPR001611">
    <property type="entry name" value="Leu-rich_rpt"/>
</dbReference>
<dbReference type="SUPFAM" id="SSF52058">
    <property type="entry name" value="L domain-like"/>
    <property type="match status" value="1"/>
</dbReference>
<keyword evidence="2 4" id="KW-0732">Signal</keyword>
<dbReference type="InterPro" id="IPR050328">
    <property type="entry name" value="Dev_Immune_Receptor"/>
</dbReference>
<dbReference type="Gene3D" id="3.80.10.10">
    <property type="entry name" value="Ribonuclease Inhibitor"/>
    <property type="match status" value="1"/>
</dbReference>
<evidence type="ECO:0000313" key="5">
    <source>
        <dbReference type="EMBL" id="CAG9811973.1"/>
    </source>
</evidence>
<dbReference type="GO" id="GO:0005615">
    <property type="term" value="C:extracellular space"/>
    <property type="evidence" value="ECO:0007669"/>
    <property type="project" value="TreeGrafter"/>
</dbReference>
<dbReference type="Pfam" id="PF13855">
    <property type="entry name" value="LRR_8"/>
    <property type="match status" value="2"/>
</dbReference>
<dbReference type="SMART" id="SM00369">
    <property type="entry name" value="LRR_TYP"/>
    <property type="match status" value="5"/>
</dbReference>
<name>A0A9N9SBR0_9DIPT</name>
<feature type="chain" id="PRO_5040293487" evidence="4">
    <location>
        <begin position="21"/>
        <end position="277"/>
    </location>
</feature>